<evidence type="ECO:0008006" key="4">
    <source>
        <dbReference type="Google" id="ProtNLM"/>
    </source>
</evidence>
<evidence type="ECO:0000256" key="1">
    <source>
        <dbReference type="SAM" id="Phobius"/>
    </source>
</evidence>
<dbReference type="AlphaFoldDB" id="A0A0F9YKJ8"/>
<feature type="transmembrane region" description="Helical" evidence="1">
    <location>
        <begin position="28"/>
        <end position="61"/>
    </location>
</feature>
<reference evidence="2 3" key="1">
    <citation type="journal article" date="2015" name="Nature">
        <title>rRNA introns, odd ribosomes, and small enigmatic genomes across a large radiation of phyla.</title>
        <authorList>
            <person name="Brown C.T."/>
            <person name="Hug L.A."/>
            <person name="Thomas B.C."/>
            <person name="Sharon I."/>
            <person name="Castelle C.J."/>
            <person name="Singh A."/>
            <person name="Wilkins M.J."/>
            <person name="Williams K.H."/>
            <person name="Banfield J.F."/>
        </authorList>
    </citation>
    <scope>NUCLEOTIDE SEQUENCE [LARGE SCALE GENOMIC DNA]</scope>
</reference>
<dbReference type="Pfam" id="PF18895">
    <property type="entry name" value="T4SS_pilin"/>
    <property type="match status" value="1"/>
</dbReference>
<proteinExistence type="predicted"/>
<comment type="caution">
    <text evidence="2">The sequence shown here is derived from an EMBL/GenBank/DDBJ whole genome shotgun (WGS) entry which is preliminary data.</text>
</comment>
<dbReference type="EMBL" id="LBOI01000003">
    <property type="protein sequence ID" value="KKP32019.1"/>
    <property type="molecule type" value="Genomic_DNA"/>
</dbReference>
<evidence type="ECO:0000313" key="3">
    <source>
        <dbReference type="Proteomes" id="UP000034803"/>
    </source>
</evidence>
<dbReference type="PATRIC" id="fig|1618586.3.peg.224"/>
<protein>
    <recommendedName>
        <fullName evidence="4">Integral membrane protein</fullName>
    </recommendedName>
</protein>
<feature type="transmembrane region" description="Helical" evidence="1">
    <location>
        <begin position="73"/>
        <end position="91"/>
    </location>
</feature>
<keyword evidence="1" id="KW-1133">Transmembrane helix</keyword>
<gene>
    <name evidence="2" type="ORF">UR21_C0003G0052</name>
</gene>
<dbReference type="Proteomes" id="UP000034803">
    <property type="component" value="Unassembled WGS sequence"/>
</dbReference>
<sequence>MNKLAIDIGTTFLGTGSKLTDPTNIGNYISAIITGAISIAGVILLFLLIMGGIGMIAGAGSDSPEKIEKGKKAVTSALIGFIVVFMSYWIVKLIESITGLNLLGISKK</sequence>
<organism evidence="2 3">
    <name type="scientific">Candidatus Woesebacteria bacterium GW2011_GWC2_31_9</name>
    <dbReference type="NCBI Taxonomy" id="1618586"/>
    <lineage>
        <taxon>Bacteria</taxon>
        <taxon>Candidatus Woeseibacteriota</taxon>
    </lineage>
</organism>
<dbReference type="InterPro" id="IPR043993">
    <property type="entry name" value="T4SS_pilin"/>
</dbReference>
<evidence type="ECO:0000313" key="2">
    <source>
        <dbReference type="EMBL" id="KKP32019.1"/>
    </source>
</evidence>
<accession>A0A0F9YKJ8</accession>
<keyword evidence="1" id="KW-0472">Membrane</keyword>
<name>A0A0F9YKJ8_9BACT</name>
<keyword evidence="1" id="KW-0812">Transmembrane</keyword>